<dbReference type="RefSeq" id="WP_156472622.1">
    <property type="nucleotide sequence ID" value="NZ_LRRD01000007.1"/>
</dbReference>
<evidence type="ECO:0000313" key="2">
    <source>
        <dbReference type="Proteomes" id="UP000075653"/>
    </source>
</evidence>
<sequence>MMAAFHYPKIGTLPSRALAQGTISAAGTEGANYVKAVFVWLDKATTQARNRKGGGL</sequence>
<dbReference type="STRING" id="1789004.FEMY_04350"/>
<evidence type="ECO:0000313" key="1">
    <source>
        <dbReference type="EMBL" id="KXW58916.1"/>
    </source>
</evidence>
<dbReference type="Proteomes" id="UP000075653">
    <property type="component" value="Unassembled WGS sequence"/>
</dbReference>
<keyword evidence="2" id="KW-1185">Reference proteome</keyword>
<proteinExistence type="predicted"/>
<protein>
    <submittedName>
        <fullName evidence="1">Uncharacterized protein</fullName>
    </submittedName>
</protein>
<accession>A0A149W0H3</accession>
<dbReference type="PATRIC" id="fig|1789004.3.peg.436"/>
<gene>
    <name evidence="1" type="ORF">FEMY_04350</name>
</gene>
<dbReference type="EMBL" id="LRRD01000007">
    <property type="protein sequence ID" value="KXW58916.1"/>
    <property type="molecule type" value="Genomic_DNA"/>
</dbReference>
<dbReference type="AlphaFoldDB" id="A0A149W0H3"/>
<name>A0A149W0H3_9PROT</name>
<organism evidence="1 2">
    <name type="scientific">Ferrovum myxofaciens</name>
    <dbReference type="NCBI Taxonomy" id="416213"/>
    <lineage>
        <taxon>Bacteria</taxon>
        <taxon>Pseudomonadati</taxon>
        <taxon>Pseudomonadota</taxon>
        <taxon>Betaproteobacteria</taxon>
        <taxon>Ferrovales</taxon>
        <taxon>Ferrovaceae</taxon>
        <taxon>Ferrovum</taxon>
    </lineage>
</organism>
<reference evidence="1 2" key="1">
    <citation type="submission" date="2016-01" db="EMBL/GenBank/DDBJ databases">
        <title>Genome sequence of the acidophilic iron oxidising Ferrovum strain Z-31.</title>
        <authorList>
            <person name="Poehlein A."/>
            <person name="Ullrich S.R."/>
            <person name="Schloemann M."/>
            <person name="Muehling M."/>
            <person name="Daniel R."/>
        </authorList>
    </citation>
    <scope>NUCLEOTIDE SEQUENCE [LARGE SCALE GENOMIC DNA]</scope>
    <source>
        <strain evidence="1 2">Z-31</strain>
    </source>
</reference>
<comment type="caution">
    <text evidence="1">The sequence shown here is derived from an EMBL/GenBank/DDBJ whole genome shotgun (WGS) entry which is preliminary data.</text>
</comment>